<sequence>MYCASAAKKPQWPFYCVTCSKAPSQFGAATSSILNLLCWDWWQSPPALVTCTRFFSISKVEKAWQPR</sequence>
<dbReference type="AlphaFoldDB" id="A0A655QYY1"/>
<protein>
    <submittedName>
        <fullName evidence="1">Uncharacterized protein</fullName>
    </submittedName>
</protein>
<accession>A0A655QYY1</accession>
<evidence type="ECO:0000313" key="1">
    <source>
        <dbReference type="EMBL" id="CSA75876.1"/>
    </source>
</evidence>
<organism evidence="1 2">
    <name type="scientific">Vibrio cholerae</name>
    <dbReference type="NCBI Taxonomy" id="666"/>
    <lineage>
        <taxon>Bacteria</taxon>
        <taxon>Pseudomonadati</taxon>
        <taxon>Pseudomonadota</taxon>
        <taxon>Gammaproteobacteria</taxon>
        <taxon>Vibrionales</taxon>
        <taxon>Vibrionaceae</taxon>
        <taxon>Vibrio</taxon>
    </lineage>
</organism>
<dbReference type="EMBL" id="CWOW01000011">
    <property type="protein sequence ID" value="CSA75876.1"/>
    <property type="molecule type" value="Genomic_DNA"/>
</dbReference>
<dbReference type="Proteomes" id="UP000044806">
    <property type="component" value="Unassembled WGS sequence"/>
</dbReference>
<gene>
    <name evidence="1" type="ORF">ERS013165_02366</name>
</gene>
<proteinExistence type="predicted"/>
<name>A0A655QYY1_VIBCL</name>
<evidence type="ECO:0000313" key="2">
    <source>
        <dbReference type="Proteomes" id="UP000044806"/>
    </source>
</evidence>
<reference evidence="1 2" key="1">
    <citation type="submission" date="2015-07" db="EMBL/GenBank/DDBJ databases">
        <authorList>
            <consortium name="Pathogen Informatics"/>
        </authorList>
    </citation>
    <scope>NUCLEOTIDE SEQUENCE [LARGE SCALE GENOMIC DNA]</scope>
    <source>
        <strain evidence="1 2">A51</strain>
    </source>
</reference>